<evidence type="ECO:0000313" key="2">
    <source>
        <dbReference type="Proteomes" id="UP000198741"/>
    </source>
</evidence>
<organism evidence="1 2">
    <name type="scientific">Nakamurella panacisegetis</name>
    <dbReference type="NCBI Taxonomy" id="1090615"/>
    <lineage>
        <taxon>Bacteria</taxon>
        <taxon>Bacillati</taxon>
        <taxon>Actinomycetota</taxon>
        <taxon>Actinomycetes</taxon>
        <taxon>Nakamurellales</taxon>
        <taxon>Nakamurellaceae</taxon>
        <taxon>Nakamurella</taxon>
    </lineage>
</organism>
<dbReference type="AlphaFoldDB" id="A0A1H0NAW8"/>
<dbReference type="STRING" id="1090615.SAMN04515671_2290"/>
<dbReference type="EMBL" id="LT629710">
    <property type="protein sequence ID" value="SDO89847.1"/>
    <property type="molecule type" value="Genomic_DNA"/>
</dbReference>
<sequence length="123" mass="12936">MSIDGKGSGQLILQSVATGQIVLGGGQIVKRTAVFDLAYTVLVTDYLVAYATLTAARTVTLPTAVSVSGQVYIIIDETGSANTNNITIGTTSSQTINGASTKVINTAYGYYRLYSNGTNWILF</sequence>
<accession>A0A1H0NAW8</accession>
<reference evidence="1 2" key="1">
    <citation type="submission" date="2016-10" db="EMBL/GenBank/DDBJ databases">
        <authorList>
            <person name="de Groot N.N."/>
        </authorList>
    </citation>
    <scope>NUCLEOTIDE SEQUENCE [LARGE SCALE GENOMIC DNA]</scope>
    <source>
        <strain evidence="2">P4-7,KCTC 19426,CECT 7604</strain>
    </source>
</reference>
<name>A0A1H0NAW8_9ACTN</name>
<evidence type="ECO:0000313" key="1">
    <source>
        <dbReference type="EMBL" id="SDO89847.1"/>
    </source>
</evidence>
<gene>
    <name evidence="1" type="ORF">SAMN04515671_2290</name>
</gene>
<dbReference type="Proteomes" id="UP000198741">
    <property type="component" value="Chromosome I"/>
</dbReference>
<protein>
    <submittedName>
        <fullName evidence="1">Uncharacterized protein</fullName>
    </submittedName>
</protein>
<keyword evidence="2" id="KW-1185">Reference proteome</keyword>
<proteinExistence type="predicted"/>